<dbReference type="CDD" id="cd00071">
    <property type="entry name" value="GMPK"/>
    <property type="match status" value="1"/>
</dbReference>
<comment type="catalytic activity">
    <reaction evidence="9">
        <text>GMP + ATP = GDP + ADP</text>
        <dbReference type="Rhea" id="RHEA:20780"/>
        <dbReference type="ChEBI" id="CHEBI:30616"/>
        <dbReference type="ChEBI" id="CHEBI:58115"/>
        <dbReference type="ChEBI" id="CHEBI:58189"/>
        <dbReference type="ChEBI" id="CHEBI:456216"/>
        <dbReference type="EC" id="2.7.4.8"/>
    </reaction>
</comment>
<evidence type="ECO:0000256" key="1">
    <source>
        <dbReference type="ARBA" id="ARBA00005790"/>
    </source>
</evidence>
<dbReference type="FunFam" id="3.30.63.10:FF:000002">
    <property type="entry name" value="Guanylate kinase 1"/>
    <property type="match status" value="1"/>
</dbReference>
<comment type="caution">
    <text evidence="12">The sequence shown here is derived from an EMBL/GenBank/DDBJ whole genome shotgun (WGS) entry which is preliminary data.</text>
</comment>
<reference evidence="12 13" key="1">
    <citation type="submission" date="2017-09" db="EMBL/GenBank/DDBJ databases">
        <title>Depth-based differentiation of microbial function through sediment-hosted aquifers and enrichment of novel symbionts in the deep terrestrial subsurface.</title>
        <authorList>
            <person name="Probst A.J."/>
            <person name="Ladd B."/>
            <person name="Jarett J.K."/>
            <person name="Geller-Mcgrath D.E."/>
            <person name="Sieber C.M."/>
            <person name="Emerson J.B."/>
            <person name="Anantharaman K."/>
            <person name="Thomas B.C."/>
            <person name="Malmstrom R."/>
            <person name="Stieglmeier M."/>
            <person name="Klingl A."/>
            <person name="Woyke T."/>
            <person name="Ryan C.M."/>
            <person name="Banfield J.F."/>
        </authorList>
    </citation>
    <scope>NUCLEOTIDE SEQUENCE [LARGE SCALE GENOMIC DNA]</scope>
    <source>
        <strain evidence="12">CG07_land_8_20_14_0_80_42_15</strain>
    </source>
</reference>
<evidence type="ECO:0000256" key="6">
    <source>
        <dbReference type="ARBA" id="ARBA00022777"/>
    </source>
</evidence>
<dbReference type="Pfam" id="PF00625">
    <property type="entry name" value="Guanylate_kin"/>
    <property type="match status" value="1"/>
</dbReference>
<dbReference type="PROSITE" id="PS00856">
    <property type="entry name" value="GUANYLATE_KINASE_1"/>
    <property type="match status" value="1"/>
</dbReference>
<protein>
    <recommendedName>
        <fullName evidence="3 9">Guanylate kinase</fullName>
        <ecNumber evidence="2 9">2.7.4.8</ecNumber>
    </recommendedName>
    <alternativeName>
        <fullName evidence="8 9">GMP kinase</fullName>
    </alternativeName>
</protein>
<keyword evidence="7 9" id="KW-0067">ATP-binding</keyword>
<evidence type="ECO:0000256" key="8">
    <source>
        <dbReference type="ARBA" id="ARBA00030128"/>
    </source>
</evidence>
<evidence type="ECO:0000256" key="10">
    <source>
        <dbReference type="SAM" id="Coils"/>
    </source>
</evidence>
<name>A0A2J0KYV4_9BACT</name>
<keyword evidence="9" id="KW-0963">Cytoplasm</keyword>
<organism evidence="12 13">
    <name type="scientific">Candidatus Aquitaenariimonas noxiae</name>
    <dbReference type="NCBI Taxonomy" id="1974741"/>
    <lineage>
        <taxon>Bacteria</taxon>
        <taxon>Pseudomonadati</taxon>
        <taxon>Candidatus Omnitrophota</taxon>
        <taxon>Candidatus Aquitaenariimonas</taxon>
    </lineage>
</organism>
<dbReference type="AlphaFoldDB" id="A0A2J0KYV4"/>
<dbReference type="InterPro" id="IPR027417">
    <property type="entry name" value="P-loop_NTPase"/>
</dbReference>
<feature type="domain" description="Guanylate kinase-like" evidence="11">
    <location>
        <begin position="10"/>
        <end position="188"/>
    </location>
</feature>
<feature type="coiled-coil region" evidence="10">
    <location>
        <begin position="147"/>
        <end position="193"/>
    </location>
</feature>
<dbReference type="PANTHER" id="PTHR23117:SF13">
    <property type="entry name" value="GUANYLATE KINASE"/>
    <property type="match status" value="1"/>
</dbReference>
<dbReference type="PANTHER" id="PTHR23117">
    <property type="entry name" value="GUANYLATE KINASE-RELATED"/>
    <property type="match status" value="1"/>
</dbReference>
<dbReference type="InterPro" id="IPR017665">
    <property type="entry name" value="Guanylate_kinase"/>
</dbReference>
<evidence type="ECO:0000256" key="2">
    <source>
        <dbReference type="ARBA" id="ARBA00012961"/>
    </source>
</evidence>
<accession>A0A2J0KYV4</accession>
<evidence type="ECO:0000259" key="11">
    <source>
        <dbReference type="PROSITE" id="PS50052"/>
    </source>
</evidence>
<keyword evidence="6 9" id="KW-0418">Kinase</keyword>
<feature type="binding site" evidence="9">
    <location>
        <begin position="17"/>
        <end position="24"/>
    </location>
    <ligand>
        <name>ATP</name>
        <dbReference type="ChEBI" id="CHEBI:30616"/>
    </ligand>
</feature>
<dbReference type="EMBL" id="PEWV01000072">
    <property type="protein sequence ID" value="PIU41023.1"/>
    <property type="molecule type" value="Genomic_DNA"/>
</dbReference>
<dbReference type="HAMAP" id="MF_00328">
    <property type="entry name" value="Guanylate_kinase"/>
    <property type="match status" value="1"/>
</dbReference>
<dbReference type="InterPro" id="IPR020590">
    <property type="entry name" value="Guanylate_kinase_CS"/>
</dbReference>
<dbReference type="NCBIfam" id="TIGR03263">
    <property type="entry name" value="guanyl_kin"/>
    <property type="match status" value="1"/>
</dbReference>
<evidence type="ECO:0000256" key="7">
    <source>
        <dbReference type="ARBA" id="ARBA00022840"/>
    </source>
</evidence>
<evidence type="ECO:0000313" key="13">
    <source>
        <dbReference type="Proteomes" id="UP000230052"/>
    </source>
</evidence>
<dbReference type="InterPro" id="IPR008145">
    <property type="entry name" value="GK/Ca_channel_bsu"/>
</dbReference>
<dbReference type="InterPro" id="IPR008144">
    <property type="entry name" value="Guanylate_kin-like_dom"/>
</dbReference>
<evidence type="ECO:0000313" key="12">
    <source>
        <dbReference type="EMBL" id="PIU41023.1"/>
    </source>
</evidence>
<dbReference type="GO" id="GO:0005829">
    <property type="term" value="C:cytosol"/>
    <property type="evidence" value="ECO:0007669"/>
    <property type="project" value="TreeGrafter"/>
</dbReference>
<gene>
    <name evidence="9" type="primary">gmk</name>
    <name evidence="12" type="ORF">COS99_07600</name>
</gene>
<dbReference type="PROSITE" id="PS50052">
    <property type="entry name" value="GUANYLATE_KINASE_2"/>
    <property type="match status" value="1"/>
</dbReference>
<evidence type="ECO:0000256" key="4">
    <source>
        <dbReference type="ARBA" id="ARBA00022679"/>
    </source>
</evidence>
<keyword evidence="5 9" id="KW-0547">Nucleotide-binding</keyword>
<sequence length="199" mass="22742">MVPRRLRKKGLLLVISAPSGCGKTTISKKLLSIFPNLTCSRSVTTRPPRDNEMDGKDYFFVSRKEFFKMRKKGELLEWASNFGNFYGTPRRFVKKTVNDGKDILLAIDVKGAKNIRKLIPESVHVFLMPPSIADLKKRLRGRGTDKLKDVKKRLAIAKREMAQAKLYDYVVMNDSIKNAVAELREIVSDEKNKLKRQAV</sequence>
<evidence type="ECO:0000256" key="9">
    <source>
        <dbReference type="HAMAP-Rule" id="MF_00328"/>
    </source>
</evidence>
<dbReference type="SMART" id="SM00072">
    <property type="entry name" value="GuKc"/>
    <property type="match status" value="1"/>
</dbReference>
<dbReference type="Gene3D" id="3.40.50.300">
    <property type="entry name" value="P-loop containing nucleotide triphosphate hydrolases"/>
    <property type="match status" value="1"/>
</dbReference>
<dbReference type="GO" id="GO:0005524">
    <property type="term" value="F:ATP binding"/>
    <property type="evidence" value="ECO:0007669"/>
    <property type="project" value="UniProtKB-UniRule"/>
</dbReference>
<comment type="similarity">
    <text evidence="1 9">Belongs to the guanylate kinase family.</text>
</comment>
<keyword evidence="4 9" id="KW-0808">Transferase</keyword>
<dbReference type="Proteomes" id="UP000230052">
    <property type="component" value="Unassembled WGS sequence"/>
</dbReference>
<keyword evidence="10" id="KW-0175">Coiled coil</keyword>
<comment type="function">
    <text evidence="9">Essential for recycling GMP and indirectly, cGMP.</text>
</comment>
<dbReference type="GO" id="GO:0004385">
    <property type="term" value="F:GMP kinase activity"/>
    <property type="evidence" value="ECO:0007669"/>
    <property type="project" value="UniProtKB-UniRule"/>
</dbReference>
<comment type="subcellular location">
    <subcellularLocation>
        <location evidence="9">Cytoplasm</location>
    </subcellularLocation>
</comment>
<dbReference type="SUPFAM" id="SSF52540">
    <property type="entry name" value="P-loop containing nucleoside triphosphate hydrolases"/>
    <property type="match status" value="1"/>
</dbReference>
<proteinExistence type="inferred from homology"/>
<evidence type="ECO:0000256" key="3">
    <source>
        <dbReference type="ARBA" id="ARBA00016296"/>
    </source>
</evidence>
<evidence type="ECO:0000256" key="5">
    <source>
        <dbReference type="ARBA" id="ARBA00022741"/>
    </source>
</evidence>
<dbReference type="Gene3D" id="3.30.63.10">
    <property type="entry name" value="Guanylate Kinase phosphate binding domain"/>
    <property type="match status" value="1"/>
</dbReference>
<dbReference type="EC" id="2.7.4.8" evidence="2 9"/>